<dbReference type="PANTHER" id="PTHR45296:SF1">
    <property type="entry name" value="TRANSDUCIN_WD40 REPEAT-LIKE SUPERFAMILY PROTEIN"/>
    <property type="match status" value="1"/>
</dbReference>
<gene>
    <name evidence="3" type="ORF">BVC80_8101g7</name>
</gene>
<dbReference type="OrthoDB" id="2161379at2759"/>
<evidence type="ECO:0000313" key="4">
    <source>
        <dbReference type="Proteomes" id="UP000195402"/>
    </source>
</evidence>
<keyword evidence="4" id="KW-1185">Reference proteome</keyword>
<protein>
    <submittedName>
        <fullName evidence="3">WD40 repeat</fullName>
    </submittedName>
</protein>
<dbReference type="EMBL" id="MVGT01004113">
    <property type="protein sequence ID" value="OVA01395.1"/>
    <property type="molecule type" value="Genomic_DNA"/>
</dbReference>
<accession>A0A200PT84</accession>
<feature type="repeat" description="WD" evidence="1">
    <location>
        <begin position="205"/>
        <end position="240"/>
    </location>
</feature>
<dbReference type="OMA" id="GASECAT"/>
<dbReference type="InterPro" id="IPR001680">
    <property type="entry name" value="WD40_rpt"/>
</dbReference>
<reference evidence="3 4" key="1">
    <citation type="journal article" date="2017" name="Mol. Plant">
        <title>The Genome of Medicinal Plant Macleaya cordata Provides New Insights into Benzylisoquinoline Alkaloids Metabolism.</title>
        <authorList>
            <person name="Liu X."/>
            <person name="Liu Y."/>
            <person name="Huang P."/>
            <person name="Ma Y."/>
            <person name="Qing Z."/>
            <person name="Tang Q."/>
            <person name="Cao H."/>
            <person name="Cheng P."/>
            <person name="Zheng Y."/>
            <person name="Yuan Z."/>
            <person name="Zhou Y."/>
            <person name="Liu J."/>
            <person name="Tang Z."/>
            <person name="Zhuo Y."/>
            <person name="Zhang Y."/>
            <person name="Yu L."/>
            <person name="Huang J."/>
            <person name="Yang P."/>
            <person name="Peng Q."/>
            <person name="Zhang J."/>
            <person name="Jiang W."/>
            <person name="Zhang Z."/>
            <person name="Lin K."/>
            <person name="Ro D.K."/>
            <person name="Chen X."/>
            <person name="Xiong X."/>
            <person name="Shang Y."/>
            <person name="Huang S."/>
            <person name="Zeng J."/>
        </authorList>
    </citation>
    <scope>NUCLEOTIDE SEQUENCE [LARGE SCALE GENOMIC DNA]</scope>
    <source>
        <strain evidence="4">cv. BLH2017</strain>
        <tissue evidence="3">Root</tissue>
    </source>
</reference>
<evidence type="ECO:0000256" key="1">
    <source>
        <dbReference type="PROSITE-ProRule" id="PRU00221"/>
    </source>
</evidence>
<dbReference type="InParanoid" id="A0A200PT84"/>
<comment type="caution">
    <text evidence="3">The sequence shown here is derived from an EMBL/GenBank/DDBJ whole genome shotgun (WGS) entry which is preliminary data.</text>
</comment>
<dbReference type="InterPro" id="IPR015943">
    <property type="entry name" value="WD40/YVTN_repeat-like_dom_sf"/>
</dbReference>
<sequence length="283" mass="30615">MVDRKDGTGRSFVLDRFHQFVGESKHRSKFSKMSLTVALAISNHSPSLIVESKLENSLDSDLNLPIEIGIDHADLKIEVITGGLDAKLVMWDFSKGRPCKIVDFGRPDVDSHSNAGQCLNPAFVHALAIPEVDMLDKSGKICVVARGDGVVDVIDIESELAVANSKSSTRSCKGSQSRTGSIKPTTNASTVDQNRGKRFHLDYTLGGHTAAVSCVSFSLFGERGKFIISGGNDSSVKVWDWSKHLEAGQSSSSNSDLLRQNINLSKKVQSALVMIDSVILVEI</sequence>
<dbReference type="Gene3D" id="2.130.10.10">
    <property type="entry name" value="YVTN repeat-like/Quinoprotein amine dehydrogenase"/>
    <property type="match status" value="1"/>
</dbReference>
<dbReference type="InterPro" id="IPR036322">
    <property type="entry name" value="WD40_repeat_dom_sf"/>
</dbReference>
<dbReference type="STRING" id="56857.A0A200PT84"/>
<organism evidence="3 4">
    <name type="scientific">Macleaya cordata</name>
    <name type="common">Five-seeded plume-poppy</name>
    <name type="synonym">Bocconia cordata</name>
    <dbReference type="NCBI Taxonomy" id="56857"/>
    <lineage>
        <taxon>Eukaryota</taxon>
        <taxon>Viridiplantae</taxon>
        <taxon>Streptophyta</taxon>
        <taxon>Embryophyta</taxon>
        <taxon>Tracheophyta</taxon>
        <taxon>Spermatophyta</taxon>
        <taxon>Magnoliopsida</taxon>
        <taxon>Ranunculales</taxon>
        <taxon>Papaveraceae</taxon>
        <taxon>Papaveroideae</taxon>
        <taxon>Macleaya</taxon>
    </lineage>
</organism>
<dbReference type="SMART" id="SM00320">
    <property type="entry name" value="WD40"/>
    <property type="match status" value="1"/>
</dbReference>
<dbReference type="Proteomes" id="UP000195402">
    <property type="component" value="Unassembled WGS sequence"/>
</dbReference>
<dbReference type="PROSITE" id="PS50082">
    <property type="entry name" value="WD_REPEATS_2"/>
    <property type="match status" value="1"/>
</dbReference>
<dbReference type="PANTHER" id="PTHR45296">
    <property type="entry name" value="TRANSDUCIN/WD40 REPEAT-LIKE SUPERFAMILY PROTEIN"/>
    <property type="match status" value="1"/>
</dbReference>
<feature type="region of interest" description="Disordered" evidence="2">
    <location>
        <begin position="167"/>
        <end position="191"/>
    </location>
</feature>
<dbReference type="SUPFAM" id="SSF50978">
    <property type="entry name" value="WD40 repeat-like"/>
    <property type="match status" value="1"/>
</dbReference>
<name>A0A200PT84_MACCD</name>
<evidence type="ECO:0000256" key="2">
    <source>
        <dbReference type="SAM" id="MobiDB-lite"/>
    </source>
</evidence>
<evidence type="ECO:0000313" key="3">
    <source>
        <dbReference type="EMBL" id="OVA01395.1"/>
    </source>
</evidence>
<keyword evidence="1" id="KW-0853">WD repeat</keyword>
<proteinExistence type="predicted"/>
<dbReference type="Pfam" id="PF00400">
    <property type="entry name" value="WD40"/>
    <property type="match status" value="1"/>
</dbReference>
<dbReference type="AlphaFoldDB" id="A0A200PT84"/>
<dbReference type="PROSITE" id="PS50294">
    <property type="entry name" value="WD_REPEATS_REGION"/>
    <property type="match status" value="1"/>
</dbReference>